<dbReference type="AlphaFoldDB" id="A0A8A1MEY2"/>
<organism evidence="2 3">
    <name type="scientific">Ajellomyces capsulatus</name>
    <name type="common">Darling's disease fungus</name>
    <name type="synonym">Histoplasma capsulatum</name>
    <dbReference type="NCBI Taxonomy" id="5037"/>
    <lineage>
        <taxon>Eukaryota</taxon>
        <taxon>Fungi</taxon>
        <taxon>Dikarya</taxon>
        <taxon>Ascomycota</taxon>
        <taxon>Pezizomycotina</taxon>
        <taxon>Eurotiomycetes</taxon>
        <taxon>Eurotiomycetidae</taxon>
        <taxon>Onygenales</taxon>
        <taxon>Ajellomycetaceae</taxon>
        <taxon>Histoplasma</taxon>
    </lineage>
</organism>
<dbReference type="VEuPathDB" id="FungiDB:I7I51_02436"/>
<evidence type="ECO:0000313" key="2">
    <source>
        <dbReference type="EMBL" id="QSS62697.1"/>
    </source>
</evidence>
<dbReference type="EMBL" id="CP069112">
    <property type="protein sequence ID" value="QSS62697.1"/>
    <property type="molecule type" value="Genomic_DNA"/>
</dbReference>
<sequence length="289" mass="31473">MYASRDIKQQINQSFCIQRSGELLCKWGQPETKKRCLPVEALPVRGELGIHGAPRIHRQHTEPTGSATTLPPPRKILAEQERTIVQEEVTGSSKVEGRSNICREIASSRNVGLVRIARAEAGPETGSANTTAEGSSVGLFKKQRGGSEVIEGLRSQSLDALSRTLQGHGAVGSAAEEMVDSVVTKRTGRTSRAQSSTTKTRADGSWTAPTRNRRGAPISLPARIQLESRELVNIKTLLYAACVYSLQVQGWWKPGIARPSVYAGLLLAFDARNRLQRISEPQLASAKRQ</sequence>
<evidence type="ECO:0000256" key="1">
    <source>
        <dbReference type="SAM" id="MobiDB-lite"/>
    </source>
</evidence>
<protein>
    <submittedName>
        <fullName evidence="2">Uncharacterized protein</fullName>
    </submittedName>
</protein>
<dbReference type="OrthoDB" id="10486677at2759"/>
<name>A0A8A1MEY2_AJECA</name>
<dbReference type="Proteomes" id="UP000663671">
    <property type="component" value="Chromosome 7"/>
</dbReference>
<proteinExistence type="predicted"/>
<accession>A0A8A1MEY2</accession>
<reference evidence="2" key="1">
    <citation type="submission" date="2021-01" db="EMBL/GenBank/DDBJ databases">
        <title>Chromosome-level genome assembly of a human fungal pathogen reveals clustering of transcriptionally co-regulated genes.</title>
        <authorList>
            <person name="Voorhies M."/>
            <person name="Cohen S."/>
            <person name="Shea T.P."/>
            <person name="Petrus S."/>
            <person name="Munoz J.F."/>
            <person name="Poplawski S."/>
            <person name="Goldman W.E."/>
            <person name="Michael T."/>
            <person name="Cuomo C.A."/>
            <person name="Sil A."/>
            <person name="Beyhan S."/>
        </authorList>
    </citation>
    <scope>NUCLEOTIDE SEQUENCE</scope>
    <source>
        <strain evidence="2">WU24</strain>
    </source>
</reference>
<feature type="region of interest" description="Disordered" evidence="1">
    <location>
        <begin position="182"/>
        <end position="214"/>
    </location>
</feature>
<gene>
    <name evidence="2" type="ORF">I7I51_02436</name>
</gene>
<evidence type="ECO:0000313" key="3">
    <source>
        <dbReference type="Proteomes" id="UP000663671"/>
    </source>
</evidence>
<feature type="compositionally biased region" description="Polar residues" evidence="1">
    <location>
        <begin position="190"/>
        <end position="199"/>
    </location>
</feature>